<reference evidence="2 3" key="1">
    <citation type="submission" date="2023-08" db="EMBL/GenBank/DDBJ databases">
        <title>Pathogen: clinical or host-associated sample.</title>
        <authorList>
            <person name="Hergert J."/>
            <person name="Casey R."/>
            <person name="Wagner J."/>
            <person name="Young E.L."/>
            <person name="Oakeson K.F."/>
        </authorList>
    </citation>
    <scope>NUCLEOTIDE SEQUENCE [LARGE SCALE GENOMIC DNA]</scope>
    <source>
        <strain evidence="2 3">UPHL-collab-2</strain>
    </source>
</reference>
<evidence type="ECO:0000313" key="3">
    <source>
        <dbReference type="Proteomes" id="UP001225788"/>
    </source>
</evidence>
<dbReference type="EMBL" id="CP132314">
    <property type="protein sequence ID" value="WLS01575.1"/>
    <property type="molecule type" value="Genomic_DNA"/>
</dbReference>
<accession>A0ABY9K0U8</accession>
<feature type="region of interest" description="Disordered" evidence="1">
    <location>
        <begin position="1"/>
        <end position="35"/>
    </location>
</feature>
<dbReference type="Proteomes" id="UP001225788">
    <property type="component" value="Chromosome"/>
</dbReference>
<evidence type="ECO:0000256" key="1">
    <source>
        <dbReference type="SAM" id="MobiDB-lite"/>
    </source>
</evidence>
<name>A0ABY9K0U8_9HYPH</name>
<gene>
    <name evidence="2" type="ORF">Q9315_08925</name>
</gene>
<dbReference type="RefSeq" id="WP_306156566.1">
    <property type="nucleotide sequence ID" value="NZ_CP132314.1"/>
</dbReference>
<proteinExistence type="predicted"/>
<keyword evidence="3" id="KW-1185">Reference proteome</keyword>
<sequence>MAKRRATVLTPGGHDVTSAGGGSVHSSGKAEDAGPARLDTSVLCAARSGRAATHPTCRLRTGAS</sequence>
<evidence type="ECO:0000313" key="2">
    <source>
        <dbReference type="EMBL" id="WLS01575.1"/>
    </source>
</evidence>
<organism evidence="2 3">
    <name type="scientific">Shinella oryzae</name>
    <dbReference type="NCBI Taxonomy" id="2871820"/>
    <lineage>
        <taxon>Bacteria</taxon>
        <taxon>Pseudomonadati</taxon>
        <taxon>Pseudomonadota</taxon>
        <taxon>Alphaproteobacteria</taxon>
        <taxon>Hyphomicrobiales</taxon>
        <taxon>Rhizobiaceae</taxon>
        <taxon>Shinella</taxon>
    </lineage>
</organism>
<protein>
    <submittedName>
        <fullName evidence="2">Uncharacterized protein</fullName>
    </submittedName>
</protein>